<name>A0A7X1U6Z3_9PSED</name>
<protein>
    <submittedName>
        <fullName evidence="1">Uncharacterized protein</fullName>
    </submittedName>
</protein>
<dbReference type="Proteomes" id="UP000486534">
    <property type="component" value="Unassembled WGS sequence"/>
</dbReference>
<comment type="caution">
    <text evidence="1">The sequence shown here is derived from an EMBL/GenBank/DDBJ whole genome shotgun (WGS) entry which is preliminary data.</text>
</comment>
<reference evidence="1 2" key="1">
    <citation type="submission" date="2019-10" db="EMBL/GenBank/DDBJ databases">
        <title>Pseudomonas dajingensis sp. nov., isolated from the profound head ulcers of farmed Murray cod (Maccullochella peelii peelii).</title>
        <authorList>
            <person name="Liu Y."/>
        </authorList>
    </citation>
    <scope>NUCLEOTIDE SEQUENCE [LARGE SCALE GENOMIC DNA]</scope>
    <source>
        <strain evidence="1 2">MC042</strain>
    </source>
</reference>
<proteinExistence type="predicted"/>
<gene>
    <name evidence="1" type="ORF">GDH07_24890</name>
</gene>
<sequence>MKTKQLHAFTHTDGTLTLIPIVLGNLDVMTLRPQTSGEPAAAGDELAAVTRRVNSVLAPGLMAFVTPTNTPDVWGAVVADSHGHICATARSADAQGLADLIRAKLRPLAGSGEASP</sequence>
<dbReference type="EMBL" id="WHUV01000005">
    <property type="protein sequence ID" value="MQA56563.1"/>
    <property type="molecule type" value="Genomic_DNA"/>
</dbReference>
<evidence type="ECO:0000313" key="2">
    <source>
        <dbReference type="Proteomes" id="UP000486534"/>
    </source>
</evidence>
<dbReference type="AlphaFoldDB" id="A0A7X1U6Z3"/>
<dbReference type="RefSeq" id="WP_152899211.1">
    <property type="nucleotide sequence ID" value="NZ_WHUV01000005.1"/>
</dbReference>
<evidence type="ECO:0000313" key="1">
    <source>
        <dbReference type="EMBL" id="MQA56563.1"/>
    </source>
</evidence>
<organism evidence="1 2">
    <name type="scientific">Pseudomonas piscis</name>
    <dbReference type="NCBI Taxonomy" id="2614538"/>
    <lineage>
        <taxon>Bacteria</taxon>
        <taxon>Pseudomonadati</taxon>
        <taxon>Pseudomonadota</taxon>
        <taxon>Gammaproteobacteria</taxon>
        <taxon>Pseudomonadales</taxon>
        <taxon>Pseudomonadaceae</taxon>
        <taxon>Pseudomonas</taxon>
    </lineage>
</organism>
<accession>A0A7X1U6Z3</accession>